<keyword evidence="2" id="KW-1185">Reference proteome</keyword>
<dbReference type="AlphaFoldDB" id="A0A026VVL3"/>
<sequence>MKVSKTELYEIVFTVTRILMQRSPHLSRMCNVTWRSRLQSLSRNGLLRKLQFLINHSDLRTIVKCFNRRLFANDPDILCILYNEIVRRGLQDAVYVENISRTYMKLSGNVPLNFY</sequence>
<name>A0A026VVL3_OOCBI</name>
<organism evidence="1 2">
    <name type="scientific">Ooceraea biroi</name>
    <name type="common">Clonal raider ant</name>
    <name type="synonym">Cerapachys biroi</name>
    <dbReference type="NCBI Taxonomy" id="2015173"/>
    <lineage>
        <taxon>Eukaryota</taxon>
        <taxon>Metazoa</taxon>
        <taxon>Ecdysozoa</taxon>
        <taxon>Arthropoda</taxon>
        <taxon>Hexapoda</taxon>
        <taxon>Insecta</taxon>
        <taxon>Pterygota</taxon>
        <taxon>Neoptera</taxon>
        <taxon>Endopterygota</taxon>
        <taxon>Hymenoptera</taxon>
        <taxon>Apocrita</taxon>
        <taxon>Aculeata</taxon>
        <taxon>Formicoidea</taxon>
        <taxon>Formicidae</taxon>
        <taxon>Dorylinae</taxon>
        <taxon>Ooceraea</taxon>
    </lineage>
</organism>
<dbReference type="EMBL" id="KK107796">
    <property type="protein sequence ID" value="EZA47690.1"/>
    <property type="molecule type" value="Genomic_DNA"/>
</dbReference>
<reference evidence="1 2" key="1">
    <citation type="journal article" date="2014" name="Curr. Biol.">
        <title>The genome of the clonal raider ant Cerapachys biroi.</title>
        <authorList>
            <person name="Oxley P.R."/>
            <person name="Ji L."/>
            <person name="Fetter-Pruneda I."/>
            <person name="McKenzie S.K."/>
            <person name="Li C."/>
            <person name="Hu H."/>
            <person name="Zhang G."/>
            <person name="Kronauer D.J."/>
        </authorList>
    </citation>
    <scope>NUCLEOTIDE SEQUENCE [LARGE SCALE GENOMIC DNA]</scope>
</reference>
<dbReference type="Proteomes" id="UP000053097">
    <property type="component" value="Unassembled WGS sequence"/>
</dbReference>
<gene>
    <name evidence="1" type="ORF">X777_15438</name>
</gene>
<protein>
    <submittedName>
        <fullName evidence="1">Uncharacterized protein</fullName>
    </submittedName>
</protein>
<evidence type="ECO:0000313" key="1">
    <source>
        <dbReference type="EMBL" id="EZA47690.1"/>
    </source>
</evidence>
<dbReference type="OrthoDB" id="10268011at2759"/>
<evidence type="ECO:0000313" key="2">
    <source>
        <dbReference type="Proteomes" id="UP000053097"/>
    </source>
</evidence>
<proteinExistence type="predicted"/>
<accession>A0A026VVL3</accession>